<keyword evidence="3" id="KW-1185">Reference proteome</keyword>
<gene>
    <name evidence="2" type="ORF">GCM10011499_13620</name>
</gene>
<dbReference type="InterPro" id="IPR029052">
    <property type="entry name" value="Metallo-depent_PP-like"/>
</dbReference>
<dbReference type="PANTHER" id="PTHR42850">
    <property type="entry name" value="METALLOPHOSPHOESTERASE"/>
    <property type="match status" value="1"/>
</dbReference>
<evidence type="ECO:0000313" key="3">
    <source>
        <dbReference type="Proteomes" id="UP000596977"/>
    </source>
</evidence>
<dbReference type="GO" id="GO:0005737">
    <property type="term" value="C:cytoplasm"/>
    <property type="evidence" value="ECO:0007669"/>
    <property type="project" value="TreeGrafter"/>
</dbReference>
<dbReference type="SUPFAM" id="SSF56300">
    <property type="entry name" value="Metallo-dependent phosphatases"/>
    <property type="match status" value="1"/>
</dbReference>
<dbReference type="AlphaFoldDB" id="A0A916R8D9"/>
<evidence type="ECO:0000313" key="2">
    <source>
        <dbReference type="EMBL" id="GGA45197.1"/>
    </source>
</evidence>
<organism evidence="2 3">
    <name type="scientific">Pelagibacterium lentulum</name>
    <dbReference type="NCBI Taxonomy" id="2029865"/>
    <lineage>
        <taxon>Bacteria</taxon>
        <taxon>Pseudomonadati</taxon>
        <taxon>Pseudomonadota</taxon>
        <taxon>Alphaproteobacteria</taxon>
        <taxon>Hyphomicrobiales</taxon>
        <taxon>Devosiaceae</taxon>
        <taxon>Pelagibacterium</taxon>
    </lineage>
</organism>
<dbReference type="PIRSF" id="PIRSF000883">
    <property type="entry name" value="Pesterase_MJ0912"/>
    <property type="match status" value="1"/>
</dbReference>
<comment type="caution">
    <text evidence="2">The sequence shown here is derived from an EMBL/GenBank/DDBJ whole genome shotgun (WGS) entry which is preliminary data.</text>
</comment>
<sequence>MRIAVLSDVHGNALALEAVLADIGRQATDVICNLGDHFSGPVDPLGTAQLLRGFDAISILGNHDRYLLDEAPEDMSKVDRIAIEALRPCDLDWLRSLPETDVVGDVLYLCHGTPASDDTHWLQTKDADGRFFPTAPDVIASACEEIALPLICCGHSHVARAVKLENGHIVFNPGSVGRPAYTMADPTSIARLSPDAGYALVTQKGAEWDIELRQVPYDHMSAAQQARDHGAKTWAKNLEMGWQR</sequence>
<dbReference type="GO" id="GO:0032259">
    <property type="term" value="P:methylation"/>
    <property type="evidence" value="ECO:0007669"/>
    <property type="project" value="UniProtKB-KW"/>
</dbReference>
<dbReference type="InterPro" id="IPR050126">
    <property type="entry name" value="Ap4A_hydrolase"/>
</dbReference>
<dbReference type="Gene3D" id="3.60.21.10">
    <property type="match status" value="1"/>
</dbReference>
<protein>
    <submittedName>
        <fullName evidence="2">DNA methylase</fullName>
    </submittedName>
</protein>
<dbReference type="Proteomes" id="UP000596977">
    <property type="component" value="Unassembled WGS sequence"/>
</dbReference>
<dbReference type="OrthoDB" id="9813918at2"/>
<proteinExistence type="predicted"/>
<dbReference type="Pfam" id="PF00149">
    <property type="entry name" value="Metallophos"/>
    <property type="match status" value="1"/>
</dbReference>
<dbReference type="RefSeq" id="WP_127072847.1">
    <property type="nucleotide sequence ID" value="NZ_BMKB01000002.1"/>
</dbReference>
<dbReference type="GO" id="GO:0008168">
    <property type="term" value="F:methyltransferase activity"/>
    <property type="evidence" value="ECO:0007669"/>
    <property type="project" value="UniProtKB-KW"/>
</dbReference>
<dbReference type="InterPro" id="IPR004843">
    <property type="entry name" value="Calcineurin-like_PHP"/>
</dbReference>
<dbReference type="InterPro" id="IPR011152">
    <property type="entry name" value="Pesterase_MJ0912"/>
</dbReference>
<keyword evidence="2" id="KW-0489">Methyltransferase</keyword>
<keyword evidence="2" id="KW-0808">Transferase</keyword>
<feature type="domain" description="Calcineurin-like phosphoesterase" evidence="1">
    <location>
        <begin position="1"/>
        <end position="158"/>
    </location>
</feature>
<accession>A0A916R8D9</accession>
<dbReference type="PANTHER" id="PTHR42850:SF2">
    <property type="entry name" value="BLL5683 PROTEIN"/>
    <property type="match status" value="1"/>
</dbReference>
<dbReference type="CDD" id="cd00838">
    <property type="entry name" value="MPP_superfamily"/>
    <property type="match status" value="1"/>
</dbReference>
<dbReference type="EMBL" id="BMKB01000002">
    <property type="protein sequence ID" value="GGA45197.1"/>
    <property type="molecule type" value="Genomic_DNA"/>
</dbReference>
<name>A0A916R8D9_9HYPH</name>
<evidence type="ECO:0000259" key="1">
    <source>
        <dbReference type="Pfam" id="PF00149"/>
    </source>
</evidence>
<dbReference type="GO" id="GO:0016791">
    <property type="term" value="F:phosphatase activity"/>
    <property type="evidence" value="ECO:0007669"/>
    <property type="project" value="TreeGrafter"/>
</dbReference>
<reference evidence="2 3" key="1">
    <citation type="journal article" date="2014" name="Int. J. Syst. Evol. Microbiol.">
        <title>Complete genome sequence of Corynebacterium casei LMG S-19264T (=DSM 44701T), isolated from a smear-ripened cheese.</title>
        <authorList>
            <consortium name="US DOE Joint Genome Institute (JGI-PGF)"/>
            <person name="Walter F."/>
            <person name="Albersmeier A."/>
            <person name="Kalinowski J."/>
            <person name="Ruckert C."/>
        </authorList>
    </citation>
    <scope>NUCLEOTIDE SEQUENCE [LARGE SCALE GENOMIC DNA]</scope>
    <source>
        <strain evidence="2 3">CGMCC 1.15896</strain>
    </source>
</reference>